<feature type="domain" description="Anaphase-promoting complex subunit 4-like WD40" evidence="6">
    <location>
        <begin position="33"/>
        <end position="101"/>
    </location>
</feature>
<keyword evidence="4" id="KW-0833">Ubl conjugation pathway</keyword>
<dbReference type="PANTHER" id="PTHR13260:SF0">
    <property type="entry name" value="ANAPHASE-PROMOTING COMPLEX SUBUNIT 4"/>
    <property type="match status" value="1"/>
</dbReference>
<keyword evidence="5" id="KW-0131">Cell cycle</keyword>
<keyword evidence="2" id="KW-0132">Cell division</keyword>
<dbReference type="OrthoDB" id="2110451at2759"/>
<reference evidence="8 9" key="1">
    <citation type="journal article" date="2015" name="Plant Cell">
        <title>Oil accumulation by the oleaginous diatom Fistulifera solaris as revealed by the genome and transcriptome.</title>
        <authorList>
            <person name="Tanaka T."/>
            <person name="Maeda Y."/>
            <person name="Veluchamy A."/>
            <person name="Tanaka M."/>
            <person name="Abida H."/>
            <person name="Marechal E."/>
            <person name="Bowler C."/>
            <person name="Muto M."/>
            <person name="Sunaga Y."/>
            <person name="Tanaka M."/>
            <person name="Yoshino T."/>
            <person name="Taniguchi T."/>
            <person name="Fukuda Y."/>
            <person name="Nemoto M."/>
            <person name="Matsumoto M."/>
            <person name="Wong P.S."/>
            <person name="Aburatani S."/>
            <person name="Fujibuchi W."/>
        </authorList>
    </citation>
    <scope>NUCLEOTIDE SEQUENCE [LARGE SCALE GENOMIC DNA]</scope>
    <source>
        <strain evidence="8 9">JPCC DA0580</strain>
    </source>
</reference>
<dbReference type="GO" id="GO:0070979">
    <property type="term" value="P:protein K11-linked ubiquitination"/>
    <property type="evidence" value="ECO:0007669"/>
    <property type="project" value="TreeGrafter"/>
</dbReference>
<evidence type="ECO:0000256" key="4">
    <source>
        <dbReference type="ARBA" id="ARBA00022786"/>
    </source>
</evidence>
<evidence type="ECO:0000256" key="2">
    <source>
        <dbReference type="ARBA" id="ARBA00022618"/>
    </source>
</evidence>
<protein>
    <recommendedName>
        <fullName evidence="1">Anaphase-promoting complex subunit 4</fullName>
    </recommendedName>
</protein>
<dbReference type="Pfam" id="PF12896">
    <property type="entry name" value="ANAPC4"/>
    <property type="match status" value="1"/>
</dbReference>
<dbReference type="Proteomes" id="UP000198406">
    <property type="component" value="Unassembled WGS sequence"/>
</dbReference>
<dbReference type="InterPro" id="IPR024789">
    <property type="entry name" value="APC4"/>
</dbReference>
<proteinExistence type="predicted"/>
<evidence type="ECO:0000256" key="3">
    <source>
        <dbReference type="ARBA" id="ARBA00022776"/>
    </source>
</evidence>
<dbReference type="InParanoid" id="A0A1Z5K6Y0"/>
<dbReference type="InterPro" id="IPR036322">
    <property type="entry name" value="WD40_repeat_dom_sf"/>
</dbReference>
<organism evidence="8 9">
    <name type="scientific">Fistulifera solaris</name>
    <name type="common">Oleaginous diatom</name>
    <dbReference type="NCBI Taxonomy" id="1519565"/>
    <lineage>
        <taxon>Eukaryota</taxon>
        <taxon>Sar</taxon>
        <taxon>Stramenopiles</taxon>
        <taxon>Ochrophyta</taxon>
        <taxon>Bacillariophyta</taxon>
        <taxon>Bacillariophyceae</taxon>
        <taxon>Bacillariophycidae</taxon>
        <taxon>Naviculales</taxon>
        <taxon>Naviculaceae</taxon>
        <taxon>Fistulifera</taxon>
    </lineage>
</organism>
<dbReference type="GO" id="GO:0051301">
    <property type="term" value="P:cell division"/>
    <property type="evidence" value="ECO:0007669"/>
    <property type="project" value="UniProtKB-KW"/>
</dbReference>
<keyword evidence="3" id="KW-0498">Mitosis</keyword>
<name>A0A1Z5K6Y0_FISSO</name>
<dbReference type="Pfam" id="PF12894">
    <property type="entry name" value="ANAPC4_WD40"/>
    <property type="match status" value="1"/>
</dbReference>
<evidence type="ECO:0000313" key="8">
    <source>
        <dbReference type="EMBL" id="GAX21945.1"/>
    </source>
</evidence>
<dbReference type="AlphaFoldDB" id="A0A1Z5K6Y0"/>
<gene>
    <name evidence="8" type="ORF">FisN_40Hh004</name>
</gene>
<keyword evidence="9" id="KW-1185">Reference proteome</keyword>
<dbReference type="EMBL" id="BDSP01000174">
    <property type="protein sequence ID" value="GAX21945.1"/>
    <property type="molecule type" value="Genomic_DNA"/>
</dbReference>
<sequence>MTMSMNIDDENPPSTPFTLLQTRRFAAPSTLLRLCPSMDLLLVLSASSLTLYRSVTFQKLVTLTTNNDNHSTAIALAAWRPDGRWLACVDQAGRVLLQDLEAILASASSPVVTISEDTMPQQPFTSLAFPSSTTQWKALVWYHVGKAHASWSKHEDDEEEIPYFLSGDSESHYLPYHKKKEALASTIPTRHTPLSLLIAISEDAGVYQWHGCLHGCYPILQQIPISTRGDDVRVVTSTNLTQLAVSVISSQKTTITLYSIPSLHQHRQALQTISALYASTNTRLLRLQEALPEILGAWKSSLKPLDLKLQGLVRLLENYGLFEATTLRQLLVQYILSGHTRAAPNLSNAMDQFFTGVQMNDQLIQRLEASLTVAVANVESQCREHLLEPAQACVHQFSTLHGLARQIAADPLLNDEDGMLLSAKHSMRCLQQAEGLLLTVERTLVQLLEARIRLRDWVAWLRAVGAQIKARGTAPQSARHENARKRRVPDAVVQRLLRYLSESSGDEASDHTTESILHLQFAQLLQESASGDGTTSSTTLPQCFTGVQSSAQALFAGPPQCITQQMQTKQLYFGGLSTTRPMAMIIRMGQGNAATSEGLYCPAPDAARFRQWLLVARAVDEKSCVDVHAIPLSWNGQNSVDSPQTWTSRLHLDGCDEILAAEFYSDDGKSNLSGESNGKEGNRQSLVILMRVGNNVQLSVVSYEGLELTMQPLTPRESNWVLPQPDTTIQVQFSSPGDDVDEENGAVFGKTRTVSNYTGRASLVLSGSRGMAAVECPQDSDVQGVVWNLFDLEEDEEEADEVSLDE</sequence>
<evidence type="ECO:0000256" key="5">
    <source>
        <dbReference type="ARBA" id="ARBA00023306"/>
    </source>
</evidence>
<dbReference type="GO" id="GO:0034399">
    <property type="term" value="C:nuclear periphery"/>
    <property type="evidence" value="ECO:0007669"/>
    <property type="project" value="TreeGrafter"/>
</dbReference>
<dbReference type="InterPro" id="IPR024790">
    <property type="entry name" value="APC4_long_dom"/>
</dbReference>
<evidence type="ECO:0000259" key="7">
    <source>
        <dbReference type="Pfam" id="PF12896"/>
    </source>
</evidence>
<dbReference type="PANTHER" id="PTHR13260">
    <property type="entry name" value="ANAPHASE PROMOTING COMPLEX SUBUNIT 4 APC4"/>
    <property type="match status" value="1"/>
</dbReference>
<feature type="domain" description="Anaphase-promoting complex subunit 4 long" evidence="7">
    <location>
        <begin position="258"/>
        <end position="464"/>
    </location>
</feature>
<dbReference type="SUPFAM" id="SSF50978">
    <property type="entry name" value="WD40 repeat-like"/>
    <property type="match status" value="1"/>
</dbReference>
<accession>A0A1Z5K6Y0</accession>
<comment type="caution">
    <text evidence="8">The sequence shown here is derived from an EMBL/GenBank/DDBJ whole genome shotgun (WGS) entry which is preliminary data.</text>
</comment>
<evidence type="ECO:0000259" key="6">
    <source>
        <dbReference type="Pfam" id="PF12894"/>
    </source>
</evidence>
<evidence type="ECO:0000256" key="1">
    <source>
        <dbReference type="ARBA" id="ARBA00016067"/>
    </source>
</evidence>
<dbReference type="InterPro" id="IPR024977">
    <property type="entry name" value="Apc4-like_WD40_dom"/>
</dbReference>
<evidence type="ECO:0000313" key="9">
    <source>
        <dbReference type="Proteomes" id="UP000198406"/>
    </source>
</evidence>
<dbReference type="GO" id="GO:0005680">
    <property type="term" value="C:anaphase-promoting complex"/>
    <property type="evidence" value="ECO:0007669"/>
    <property type="project" value="InterPro"/>
</dbReference>
<dbReference type="GO" id="GO:0031145">
    <property type="term" value="P:anaphase-promoting complex-dependent catabolic process"/>
    <property type="evidence" value="ECO:0007669"/>
    <property type="project" value="InterPro"/>
</dbReference>